<comment type="caution">
    <text evidence="2">The sequence shown here is derived from an EMBL/GenBank/DDBJ whole genome shotgun (WGS) entry which is preliminary data.</text>
</comment>
<dbReference type="Proteomes" id="UP000701801">
    <property type="component" value="Unassembled WGS sequence"/>
</dbReference>
<accession>A0A9N9Q3E4</accession>
<dbReference type="AlphaFoldDB" id="A0A9N9Q3E4"/>
<evidence type="ECO:0000313" key="2">
    <source>
        <dbReference type="EMBL" id="CAG8978240.1"/>
    </source>
</evidence>
<keyword evidence="1" id="KW-1133">Transmembrane helix</keyword>
<proteinExistence type="predicted"/>
<keyword evidence="1" id="KW-0472">Membrane</keyword>
<dbReference type="EMBL" id="CAJVRM010000248">
    <property type="protein sequence ID" value="CAG8978240.1"/>
    <property type="molecule type" value="Genomic_DNA"/>
</dbReference>
<keyword evidence="3" id="KW-1185">Reference proteome</keyword>
<reference evidence="2" key="1">
    <citation type="submission" date="2021-07" db="EMBL/GenBank/DDBJ databases">
        <authorList>
            <person name="Durling M."/>
        </authorList>
    </citation>
    <scope>NUCLEOTIDE SEQUENCE</scope>
</reference>
<protein>
    <submittedName>
        <fullName evidence="2">Uncharacterized protein</fullName>
    </submittedName>
</protein>
<dbReference type="OrthoDB" id="524326at2759"/>
<feature type="transmembrane region" description="Helical" evidence="1">
    <location>
        <begin position="52"/>
        <end position="69"/>
    </location>
</feature>
<evidence type="ECO:0000313" key="3">
    <source>
        <dbReference type="Proteomes" id="UP000701801"/>
    </source>
</evidence>
<evidence type="ECO:0000256" key="1">
    <source>
        <dbReference type="SAM" id="Phobius"/>
    </source>
</evidence>
<organism evidence="2 3">
    <name type="scientific">Hymenoscyphus albidus</name>
    <dbReference type="NCBI Taxonomy" id="595503"/>
    <lineage>
        <taxon>Eukaryota</taxon>
        <taxon>Fungi</taxon>
        <taxon>Dikarya</taxon>
        <taxon>Ascomycota</taxon>
        <taxon>Pezizomycotina</taxon>
        <taxon>Leotiomycetes</taxon>
        <taxon>Helotiales</taxon>
        <taxon>Helotiaceae</taxon>
        <taxon>Hymenoscyphus</taxon>
    </lineage>
</organism>
<name>A0A9N9Q3E4_9HELO</name>
<keyword evidence="1" id="KW-0812">Transmembrane</keyword>
<sequence>MRRPRPQANGPPLLETIQNNNKFLQIAVAVQECEDASTRMYRTLTSDTRFKIGRFSVAVTCIALVGAIAKTSDLQSGFIRDVQAAAGGRKRARRHLPGALITQNITDIETTLCKHEGNGFKRAVRSTVGKDYILRLRSNLEAHKSALEIALDFVSMVMIKDIRAETHDIRNRTSVLPAIKDDITQILAEVGRLQENLLREDICRQHTSGFTLQRYLENLTVYAETVYDMSSNGCQSLMECEGSQSPQLVLSKPYTPARQSHRKNTSDLKVSESATALHSLEYQIKTQPFPTILPNTYHRLLQNNPRVHRFPTQ</sequence>
<gene>
    <name evidence="2" type="ORF">HYALB_00009137</name>
</gene>